<gene>
    <name evidence="3" type="ORF">Ga0058931_3024</name>
    <name evidence="4" type="ORF">HLUCCA05_04920</name>
</gene>
<proteinExistence type="predicted"/>
<dbReference type="Proteomes" id="UP000050413">
    <property type="component" value="Unassembled WGS sequence"/>
</dbReference>
<comment type="caution">
    <text evidence="4">The sequence shown here is derived from an EMBL/GenBank/DDBJ whole genome shotgun (WGS) entry which is preliminary data.</text>
</comment>
<protein>
    <submittedName>
        <fullName evidence="3">Ca2+-binding protein, RTX toxin-related</fullName>
    </submittedName>
    <submittedName>
        <fullName evidence="4">Putative Ca2+-binding protein</fullName>
    </submittedName>
</protein>
<dbReference type="InterPro" id="IPR050557">
    <property type="entry name" value="RTX_toxin/Mannuronan_C5-epim"/>
</dbReference>
<comment type="subcellular location">
    <subcellularLocation>
        <location evidence="1">Secreted</location>
    </subcellularLocation>
</comment>
<organism evidence="4 5">
    <name type="scientific">Roseibaca calidilacus</name>
    <dbReference type="NCBI Taxonomy" id="1666912"/>
    <lineage>
        <taxon>Bacteria</taxon>
        <taxon>Pseudomonadati</taxon>
        <taxon>Pseudomonadota</taxon>
        <taxon>Alphaproteobacteria</taxon>
        <taxon>Rhodobacterales</taxon>
        <taxon>Paracoccaceae</taxon>
        <taxon>Roseinatronobacter</taxon>
    </lineage>
</organism>
<dbReference type="EMBL" id="LJSG01000016">
    <property type="protein sequence ID" value="KPP90756.1"/>
    <property type="molecule type" value="Genomic_DNA"/>
</dbReference>
<keyword evidence="2" id="KW-0964">Secreted</keyword>
<dbReference type="GO" id="GO:0005509">
    <property type="term" value="F:calcium ion binding"/>
    <property type="evidence" value="ECO:0007669"/>
    <property type="project" value="InterPro"/>
</dbReference>
<dbReference type="Gene3D" id="2.150.10.10">
    <property type="entry name" value="Serralysin-like metalloprotease, C-terminal"/>
    <property type="match status" value="4"/>
</dbReference>
<keyword evidence="6" id="KW-1185">Reference proteome</keyword>
<evidence type="ECO:0000313" key="5">
    <source>
        <dbReference type="Proteomes" id="UP000050413"/>
    </source>
</evidence>
<dbReference type="STRING" id="1666912.Ga0058931_3024"/>
<dbReference type="PATRIC" id="fig|1666912.4.peg.2736"/>
<dbReference type="EMBL" id="FBYC01000004">
    <property type="protein sequence ID" value="CUX83508.1"/>
    <property type="molecule type" value="Genomic_DNA"/>
</dbReference>
<dbReference type="InterPro" id="IPR018511">
    <property type="entry name" value="Hemolysin-typ_Ca-bd_CS"/>
</dbReference>
<dbReference type="InterPro" id="IPR011049">
    <property type="entry name" value="Serralysin-like_metalloprot_C"/>
</dbReference>
<evidence type="ECO:0000256" key="1">
    <source>
        <dbReference type="ARBA" id="ARBA00004613"/>
    </source>
</evidence>
<dbReference type="AlphaFoldDB" id="A0A0P7YPJ4"/>
<dbReference type="InterPro" id="IPR001343">
    <property type="entry name" value="Hemolysn_Ca-bd"/>
</dbReference>
<name>A0A0P7YPJ4_9RHOB</name>
<sequence>MSLHLGGVYQTGADALDIGVSDSEIVTNQAGTFVILSSGAAGGLSVYRLLPDGGLALHDMQVFPDALQAGLMPNVAMAEIDGAPVLFVGGTADHAFGYSLQPDGGIGALQMVEWHAMADAAGANAPGALQAWGQISAQTGMGFHAPIATDNLIAAHNLSMPSVDYVLSLDGSSGELFSHSVWSGTIYTQVASLGAADGLALSNPTAMEIANLGGAAYAIIASATGSSLSVIKVGPDGSLTPTQQLVDTASTRFANVQDLALVQEGDHVFVLAVGADHGVSLFRMMPDGHLVFTEAFNDDMGGSLNTPSTITASIQNGVLHAFIGTQHTSAMVHLQAGHANLGQVASSSSNGADLLTGGSGDDILMACSDGDTLIGGAGQDILSSGAGQSTLSGGMGNDLFVIRANSTRVTITDFQPGSDRLDMSDLPMLRNLGQLAITSTPTGATISFRDTEIILTAFNTAPLSLQDIFPNGLYGPDSILIIAGETEPVPSPLPPGLSLLGTNTHDSILGGEGNDTIRAGRGNDTVRGGDGDDLIYGDNGHNRLWGGNGNDTIHGGPRNDMIGGGPGNDLLFGGDGNDTIYGGSGDDTIHGEGDDTRLWGMGGNDLIYGSTLGGRIGGGGGDDTIYGGPGNDTIYGGAIEGNDYVDGGAGDDEIWGMDGNDTLIGGAGNDFIGGGRGDDRIHGGPGDDTVRGGPGADTFVFLDGEETLLVEDFAYADADILELDSALWGGGLTASQVVSIYGAVTPAGLVLDFGTGDVVTLAGLSDLPMLADYIQIV</sequence>
<dbReference type="Proteomes" id="UP000182045">
    <property type="component" value="Unassembled WGS sequence"/>
</dbReference>
<dbReference type="PANTHER" id="PTHR38340:SF1">
    <property type="entry name" value="S-LAYER PROTEIN"/>
    <property type="match status" value="1"/>
</dbReference>
<dbReference type="Pfam" id="PF00353">
    <property type="entry name" value="HemolysinCabind"/>
    <property type="match status" value="7"/>
</dbReference>
<dbReference type="SUPFAM" id="SSF51120">
    <property type="entry name" value="beta-Roll"/>
    <property type="match status" value="2"/>
</dbReference>
<dbReference type="PANTHER" id="PTHR38340">
    <property type="entry name" value="S-LAYER PROTEIN"/>
    <property type="match status" value="1"/>
</dbReference>
<dbReference type="GO" id="GO:0005576">
    <property type="term" value="C:extracellular region"/>
    <property type="evidence" value="ECO:0007669"/>
    <property type="project" value="UniProtKB-SubCell"/>
</dbReference>
<dbReference type="PROSITE" id="PS00330">
    <property type="entry name" value="HEMOLYSIN_CALCIUM"/>
    <property type="match status" value="4"/>
</dbReference>
<dbReference type="PRINTS" id="PR00313">
    <property type="entry name" value="CABNDNGRPT"/>
</dbReference>
<evidence type="ECO:0000256" key="2">
    <source>
        <dbReference type="ARBA" id="ARBA00022525"/>
    </source>
</evidence>
<evidence type="ECO:0000313" key="3">
    <source>
        <dbReference type="EMBL" id="CUX83508.1"/>
    </source>
</evidence>
<accession>A0A0P7YPJ4</accession>
<reference evidence="4 5" key="1">
    <citation type="submission" date="2015-09" db="EMBL/GenBank/DDBJ databases">
        <title>Identification and resolution of microdiversity through metagenomic sequencing of parallel consortia.</title>
        <authorList>
            <person name="Nelson W.C."/>
            <person name="Romine M.F."/>
            <person name="Lindemann S.R."/>
        </authorList>
    </citation>
    <scope>NUCLEOTIDE SEQUENCE [LARGE SCALE GENOMIC DNA]</scope>
    <source>
        <strain evidence="4">HL-91</strain>
    </source>
</reference>
<evidence type="ECO:0000313" key="4">
    <source>
        <dbReference type="EMBL" id="KPP90756.1"/>
    </source>
</evidence>
<evidence type="ECO:0000313" key="6">
    <source>
        <dbReference type="Proteomes" id="UP000182045"/>
    </source>
</evidence>
<reference evidence="3 6" key="2">
    <citation type="submission" date="2016-01" db="EMBL/GenBank/DDBJ databases">
        <authorList>
            <person name="Varghese N."/>
        </authorList>
    </citation>
    <scope>NUCLEOTIDE SEQUENCE [LARGE SCALE GENOMIC DNA]</scope>
    <source>
        <strain evidence="3 6">HL-91</strain>
    </source>
</reference>
<dbReference type="RefSeq" id="WP_072247047.1">
    <property type="nucleotide sequence ID" value="NZ_FBYC01000004.1"/>
</dbReference>